<sequence length="87" mass="9435">MDDLASSYQSRMDRDECEIDARMTFANGAPTHIRVMGKGCVARLTTTATLSDLNMSLVGVVGRKVYGIETTFNVQLTNGTSTAILMN</sequence>
<proteinExistence type="predicted"/>
<dbReference type="RefSeq" id="XP_014148989.1">
    <property type="nucleotide sequence ID" value="XM_014293514.1"/>
</dbReference>
<dbReference type="AlphaFoldDB" id="A0A0L0FEA3"/>
<accession>A0A0L0FEA3</accession>
<dbReference type="EMBL" id="KQ243858">
    <property type="protein sequence ID" value="KNC75087.1"/>
    <property type="molecule type" value="Genomic_DNA"/>
</dbReference>
<organism evidence="1 2">
    <name type="scientific">Sphaeroforma arctica JP610</name>
    <dbReference type="NCBI Taxonomy" id="667725"/>
    <lineage>
        <taxon>Eukaryota</taxon>
        <taxon>Ichthyosporea</taxon>
        <taxon>Ichthyophonida</taxon>
        <taxon>Sphaeroforma</taxon>
    </lineage>
</organism>
<reference evidence="1 2" key="1">
    <citation type="submission" date="2011-02" db="EMBL/GenBank/DDBJ databases">
        <title>The Genome Sequence of Sphaeroforma arctica JP610.</title>
        <authorList>
            <consortium name="The Broad Institute Genome Sequencing Platform"/>
            <person name="Russ C."/>
            <person name="Cuomo C."/>
            <person name="Young S.K."/>
            <person name="Zeng Q."/>
            <person name="Gargeya S."/>
            <person name="Alvarado L."/>
            <person name="Berlin A."/>
            <person name="Chapman S.B."/>
            <person name="Chen Z."/>
            <person name="Freedman E."/>
            <person name="Gellesch M."/>
            <person name="Goldberg J."/>
            <person name="Griggs A."/>
            <person name="Gujja S."/>
            <person name="Heilman E."/>
            <person name="Heiman D."/>
            <person name="Howarth C."/>
            <person name="Mehta T."/>
            <person name="Neiman D."/>
            <person name="Pearson M."/>
            <person name="Roberts A."/>
            <person name="Saif S."/>
            <person name="Shea T."/>
            <person name="Shenoy N."/>
            <person name="Sisk P."/>
            <person name="Stolte C."/>
            <person name="Sykes S."/>
            <person name="White J."/>
            <person name="Yandava C."/>
            <person name="Burger G."/>
            <person name="Gray M.W."/>
            <person name="Holland P.W.H."/>
            <person name="King N."/>
            <person name="Lang F.B.F."/>
            <person name="Roger A.J."/>
            <person name="Ruiz-Trillo I."/>
            <person name="Haas B."/>
            <person name="Nusbaum C."/>
            <person name="Birren B."/>
        </authorList>
    </citation>
    <scope>NUCLEOTIDE SEQUENCE [LARGE SCALE GENOMIC DNA]</scope>
    <source>
        <strain evidence="1 2">JP610</strain>
    </source>
</reference>
<evidence type="ECO:0000313" key="1">
    <source>
        <dbReference type="EMBL" id="KNC75087.1"/>
    </source>
</evidence>
<evidence type="ECO:0000313" key="2">
    <source>
        <dbReference type="Proteomes" id="UP000054560"/>
    </source>
</evidence>
<dbReference type="GeneID" id="25912885"/>
<protein>
    <submittedName>
        <fullName evidence="1">Uncharacterized protein</fullName>
    </submittedName>
</protein>
<name>A0A0L0FEA3_9EUKA</name>
<gene>
    <name evidence="1" type="ORF">SARC_12381</name>
</gene>
<dbReference type="Proteomes" id="UP000054560">
    <property type="component" value="Unassembled WGS sequence"/>
</dbReference>
<keyword evidence="2" id="KW-1185">Reference proteome</keyword>